<evidence type="ECO:0008006" key="3">
    <source>
        <dbReference type="Google" id="ProtNLM"/>
    </source>
</evidence>
<keyword evidence="2" id="KW-1185">Reference proteome</keyword>
<name>A0ABT8AHI0_9HYPH</name>
<dbReference type="EMBL" id="JAUFPT010000002">
    <property type="protein sequence ID" value="MDN3569272.1"/>
    <property type="molecule type" value="Genomic_DNA"/>
</dbReference>
<reference evidence="2" key="1">
    <citation type="journal article" date="2019" name="Int. J. Syst. Evol. Microbiol.">
        <title>The Global Catalogue of Microorganisms (GCM) 10K type strain sequencing project: providing services to taxonomists for standard genome sequencing and annotation.</title>
        <authorList>
            <consortium name="The Broad Institute Genomics Platform"/>
            <consortium name="The Broad Institute Genome Sequencing Center for Infectious Disease"/>
            <person name="Wu L."/>
            <person name="Ma J."/>
        </authorList>
    </citation>
    <scope>NUCLEOTIDE SEQUENCE [LARGE SCALE GENOMIC DNA]</scope>
    <source>
        <strain evidence="2">CECT 7806</strain>
    </source>
</reference>
<evidence type="ECO:0000313" key="2">
    <source>
        <dbReference type="Proteomes" id="UP001244297"/>
    </source>
</evidence>
<organism evidence="1 2">
    <name type="scientific">Methylobacterium longum</name>
    <dbReference type="NCBI Taxonomy" id="767694"/>
    <lineage>
        <taxon>Bacteria</taxon>
        <taxon>Pseudomonadati</taxon>
        <taxon>Pseudomonadota</taxon>
        <taxon>Alphaproteobacteria</taxon>
        <taxon>Hyphomicrobiales</taxon>
        <taxon>Methylobacteriaceae</taxon>
        <taxon>Methylobacterium</taxon>
    </lineage>
</organism>
<accession>A0ABT8AHI0</accession>
<gene>
    <name evidence="1" type="ORF">QWZ18_01375</name>
</gene>
<dbReference type="RefSeq" id="WP_238292353.1">
    <property type="nucleotide sequence ID" value="NZ_BPQS01000053.1"/>
</dbReference>
<proteinExistence type="predicted"/>
<protein>
    <recommendedName>
        <fullName evidence="3">Wadjet protein JetD C-terminal domain-containing protein</fullName>
    </recommendedName>
</protein>
<comment type="caution">
    <text evidence="1">The sequence shown here is derived from an EMBL/GenBank/DDBJ whole genome shotgun (WGS) entry which is preliminary data.</text>
</comment>
<dbReference type="Proteomes" id="UP001244297">
    <property type="component" value="Unassembled WGS sequence"/>
</dbReference>
<evidence type="ECO:0000313" key="1">
    <source>
        <dbReference type="EMBL" id="MDN3569272.1"/>
    </source>
</evidence>
<sequence length="300" mass="33628">MNAPSLTSSYQAGRIKRPRRTAAQVGQLEQQILDVLAEDHPQSVRHVFYRMTNPRLPEPVEKTDAGYAQVQDRIVKMRRAGTLPYGWITDATRRGYFVDTFSGTGDFLRRVQGLYRADLWQMASHYVEVWTESRSIAGTIQGDCEELAVSLYPCGGFSSISLAYQAAESINARRDGKPVVIFYIGDFDPAGVLIDVALERELRSHLWADVDMTFTRLGITLEQIETYDLPGKPRKAGDRRALHVRETVEAEAMPAGVLRRLLRTEIEAMLPADALAVAQVAEESERALIGRISDMLEDRA</sequence>